<evidence type="ECO:0000313" key="1">
    <source>
        <dbReference type="EMBL" id="SHI71128.1"/>
    </source>
</evidence>
<sequence>MSNDINSARVIAFYLPQFHPVPENDEWWGKGFTEWTNVGKARSLFPGHYQPKVPADLGYYDLRVSETRKAQADMAREYGIEGFCYWHYWFGNGKRLLERPFNEVLASGEPDFPFCLAWANESWRGYYHGIKAKETLIDQLYPGEEDYIAHFNAVLPAFKDKRYITVDGKPLFMIYHPFDNQMEINTFIKLWRELAVQNGLEGIFFVGQTYHLDDEKADLEDMDFDAINVVRLFDYERKQRSLYRRARRWHNWLGLPWIVSYEKVSRFFVADEESDEKIIPTIIPNWDHSPRSGKQGLVLHRSEPEYFGRHMKDVMACLGKKTLEHRLAFVKSWNEWAEGNYLEPDLRYGRSYLEVIKECVVKECRDV</sequence>
<gene>
    <name evidence="1" type="ORF">SAMN05444350_10688</name>
</gene>
<dbReference type="GeneID" id="92711479"/>
<evidence type="ECO:0000313" key="2">
    <source>
        <dbReference type="Proteomes" id="UP000184192"/>
    </source>
</evidence>
<dbReference type="AlphaFoldDB" id="A0A1M6DDT2"/>
<organism evidence="1 2">
    <name type="scientific">Bacteroides stercorirosoris</name>
    <dbReference type="NCBI Taxonomy" id="871324"/>
    <lineage>
        <taxon>Bacteria</taxon>
        <taxon>Pseudomonadati</taxon>
        <taxon>Bacteroidota</taxon>
        <taxon>Bacteroidia</taxon>
        <taxon>Bacteroidales</taxon>
        <taxon>Bacteroidaceae</taxon>
        <taxon>Bacteroides</taxon>
    </lineage>
</organism>
<dbReference type="PANTHER" id="PTHR41244:SF1">
    <property type="entry name" value="GLYCOSYLTRANSFERASE"/>
    <property type="match status" value="1"/>
</dbReference>
<dbReference type="RefSeq" id="WP_073313068.1">
    <property type="nucleotide sequence ID" value="NZ_FQZN01000006.1"/>
</dbReference>
<dbReference type="Pfam" id="PF14307">
    <property type="entry name" value="Glyco_tran_WbsX"/>
    <property type="match status" value="1"/>
</dbReference>
<dbReference type="Gene3D" id="3.20.20.80">
    <property type="entry name" value="Glycosidases"/>
    <property type="match status" value="1"/>
</dbReference>
<protein>
    <submittedName>
        <fullName evidence="1">Glycosyltransferase WbsX</fullName>
    </submittedName>
</protein>
<dbReference type="CDD" id="cd11579">
    <property type="entry name" value="Glyco_tran_WbsX"/>
    <property type="match status" value="1"/>
</dbReference>
<dbReference type="EMBL" id="FQZN01000006">
    <property type="protein sequence ID" value="SHI71128.1"/>
    <property type="molecule type" value="Genomic_DNA"/>
</dbReference>
<proteinExistence type="predicted"/>
<reference evidence="2" key="1">
    <citation type="submission" date="2016-11" db="EMBL/GenBank/DDBJ databases">
        <authorList>
            <person name="Varghese N."/>
            <person name="Submissions S."/>
        </authorList>
    </citation>
    <scope>NUCLEOTIDE SEQUENCE [LARGE SCALE GENOMIC DNA]</scope>
    <source>
        <strain evidence="2">DSM 26884</strain>
    </source>
</reference>
<keyword evidence="1" id="KW-0808">Transferase</keyword>
<dbReference type="eggNOG" id="COG0457">
    <property type="taxonomic scope" value="Bacteria"/>
</dbReference>
<dbReference type="InterPro" id="IPR032719">
    <property type="entry name" value="WbsX"/>
</dbReference>
<dbReference type="GO" id="GO:0016740">
    <property type="term" value="F:transferase activity"/>
    <property type="evidence" value="ECO:0007669"/>
    <property type="project" value="UniProtKB-KW"/>
</dbReference>
<name>A0A1M6DDT2_9BACE</name>
<accession>A0A1M6DDT2</accession>
<keyword evidence="2" id="KW-1185">Reference proteome</keyword>
<dbReference type="Proteomes" id="UP000184192">
    <property type="component" value="Unassembled WGS sequence"/>
</dbReference>
<dbReference type="PANTHER" id="PTHR41244">
    <property type="entry name" value="RHAMNAN SYNTHESIS F"/>
    <property type="match status" value="1"/>
</dbReference>